<dbReference type="EMBL" id="VCQU01000012">
    <property type="protein sequence ID" value="NMN98774.1"/>
    <property type="molecule type" value="Genomic_DNA"/>
</dbReference>
<dbReference type="Proteomes" id="UP000535543">
    <property type="component" value="Unassembled WGS sequence"/>
</dbReference>
<comment type="caution">
    <text evidence="1">The sequence shown here is derived from an EMBL/GenBank/DDBJ whole genome shotgun (WGS) entry which is preliminary data.</text>
</comment>
<gene>
    <name evidence="1" type="ORF">FGL95_27445</name>
</gene>
<protein>
    <submittedName>
        <fullName evidence="1">Uncharacterized protein</fullName>
    </submittedName>
</protein>
<reference evidence="1 2" key="2">
    <citation type="submission" date="2020-06" db="EMBL/GenBank/DDBJ databases">
        <title>Antribacter stalactiti gen. nov., sp. nov., a new member of the family Nacardiaceae isolated from a cave.</title>
        <authorList>
            <person name="Kim I.S."/>
        </authorList>
    </citation>
    <scope>NUCLEOTIDE SEQUENCE [LARGE SCALE GENOMIC DNA]</scope>
    <source>
        <strain evidence="1 2">YC2-7</strain>
    </source>
</reference>
<reference evidence="1 2" key="1">
    <citation type="submission" date="2019-05" db="EMBL/GenBank/DDBJ databases">
        <authorList>
            <person name="Lee S.D."/>
        </authorList>
    </citation>
    <scope>NUCLEOTIDE SEQUENCE [LARGE SCALE GENOMIC DNA]</scope>
    <source>
        <strain evidence="1 2">YC2-7</strain>
    </source>
</reference>
<evidence type="ECO:0000313" key="2">
    <source>
        <dbReference type="Proteomes" id="UP000535543"/>
    </source>
</evidence>
<dbReference type="AlphaFoldDB" id="A0A848KPB0"/>
<name>A0A848KPB0_9NOCA</name>
<accession>A0A848KPB0</accession>
<sequence length="97" mass="11087">MNKQEAGRLAEQRLDEWQRSVTYENLAFADEHSSSTSSEVRVGDVAYEVTFTVYREQRESAYTMSVRVTEVGKRSLFRSAVSRHGRKHPDGRFSLGA</sequence>
<keyword evidence="2" id="KW-1185">Reference proteome</keyword>
<organism evidence="1 2">
    <name type="scientific">Antrihabitans stalactiti</name>
    <dbReference type="NCBI Taxonomy" id="2584121"/>
    <lineage>
        <taxon>Bacteria</taxon>
        <taxon>Bacillati</taxon>
        <taxon>Actinomycetota</taxon>
        <taxon>Actinomycetes</taxon>
        <taxon>Mycobacteriales</taxon>
        <taxon>Nocardiaceae</taxon>
        <taxon>Antrihabitans</taxon>
    </lineage>
</organism>
<dbReference type="RefSeq" id="WP_169593409.1">
    <property type="nucleotide sequence ID" value="NZ_VCQU01000012.1"/>
</dbReference>
<proteinExistence type="predicted"/>
<evidence type="ECO:0000313" key="1">
    <source>
        <dbReference type="EMBL" id="NMN98774.1"/>
    </source>
</evidence>